<accession>A0A5A7QV37</accession>
<proteinExistence type="predicted"/>
<evidence type="ECO:0000313" key="1">
    <source>
        <dbReference type="EMBL" id="GER48826.1"/>
    </source>
</evidence>
<keyword evidence="2" id="KW-1185">Reference proteome</keyword>
<reference evidence="2" key="1">
    <citation type="journal article" date="2019" name="Curr. Biol.">
        <title>Genome Sequence of Striga asiatica Provides Insight into the Evolution of Plant Parasitism.</title>
        <authorList>
            <person name="Yoshida S."/>
            <person name="Kim S."/>
            <person name="Wafula E.K."/>
            <person name="Tanskanen J."/>
            <person name="Kim Y.M."/>
            <person name="Honaas L."/>
            <person name="Yang Z."/>
            <person name="Spallek T."/>
            <person name="Conn C.E."/>
            <person name="Ichihashi Y."/>
            <person name="Cheong K."/>
            <person name="Cui S."/>
            <person name="Der J.P."/>
            <person name="Gundlach H."/>
            <person name="Jiao Y."/>
            <person name="Hori C."/>
            <person name="Ishida J.K."/>
            <person name="Kasahara H."/>
            <person name="Kiba T."/>
            <person name="Kim M.S."/>
            <person name="Koo N."/>
            <person name="Laohavisit A."/>
            <person name="Lee Y.H."/>
            <person name="Lumba S."/>
            <person name="McCourt P."/>
            <person name="Mortimer J.C."/>
            <person name="Mutuku J.M."/>
            <person name="Nomura T."/>
            <person name="Sasaki-Sekimoto Y."/>
            <person name="Seto Y."/>
            <person name="Wang Y."/>
            <person name="Wakatake T."/>
            <person name="Sakakibara H."/>
            <person name="Demura T."/>
            <person name="Yamaguchi S."/>
            <person name="Yoneyama K."/>
            <person name="Manabe R.I."/>
            <person name="Nelson D.C."/>
            <person name="Schulman A.H."/>
            <person name="Timko M.P."/>
            <person name="dePamphilis C.W."/>
            <person name="Choi D."/>
            <person name="Shirasu K."/>
        </authorList>
    </citation>
    <scope>NUCLEOTIDE SEQUENCE [LARGE SCALE GENOMIC DNA]</scope>
    <source>
        <strain evidence="2">cv. UVA1</strain>
    </source>
</reference>
<dbReference type="Proteomes" id="UP000325081">
    <property type="component" value="Unassembled WGS sequence"/>
</dbReference>
<dbReference type="EMBL" id="BKCP01008293">
    <property type="protein sequence ID" value="GER48826.1"/>
    <property type="molecule type" value="Genomic_DNA"/>
</dbReference>
<organism evidence="1 2">
    <name type="scientific">Striga asiatica</name>
    <name type="common">Asiatic witchweed</name>
    <name type="synonym">Buchnera asiatica</name>
    <dbReference type="NCBI Taxonomy" id="4170"/>
    <lineage>
        <taxon>Eukaryota</taxon>
        <taxon>Viridiplantae</taxon>
        <taxon>Streptophyta</taxon>
        <taxon>Embryophyta</taxon>
        <taxon>Tracheophyta</taxon>
        <taxon>Spermatophyta</taxon>
        <taxon>Magnoliopsida</taxon>
        <taxon>eudicotyledons</taxon>
        <taxon>Gunneridae</taxon>
        <taxon>Pentapetalae</taxon>
        <taxon>asterids</taxon>
        <taxon>lamiids</taxon>
        <taxon>Lamiales</taxon>
        <taxon>Orobanchaceae</taxon>
        <taxon>Buchnereae</taxon>
        <taxon>Striga</taxon>
    </lineage>
</organism>
<sequence length="208" mass="22704">MRVMLAFGIPSLPENGWGTGEEEKRLALDTYARGRAGGKEGLRIRHVEVLYPMFQMLLYLSPIDMNTGTREKKYRSLVGSEERVASPARLVETSHSVSAVAGLSAAPTVQSVSTELGIPFELARESIARPGTTSLLENEVARVRDGPDDYLISNMDIMMCKNITTDIAPFQGLRIFVLPVLLLPLHPGSEGSVGRTPDATIGMETFLE</sequence>
<comment type="caution">
    <text evidence="1">The sequence shown here is derived from an EMBL/GenBank/DDBJ whole genome shotgun (WGS) entry which is preliminary data.</text>
</comment>
<evidence type="ECO:0000313" key="2">
    <source>
        <dbReference type="Proteomes" id="UP000325081"/>
    </source>
</evidence>
<protein>
    <submittedName>
        <fullName evidence="1">Golgi-body localisation protein domain</fullName>
    </submittedName>
</protein>
<dbReference type="AlphaFoldDB" id="A0A5A7QV37"/>
<name>A0A5A7QV37_STRAF</name>
<dbReference type="OrthoDB" id="932129at2759"/>
<gene>
    <name evidence="1" type="ORF">STAS_26016</name>
</gene>